<evidence type="ECO:0000256" key="13">
    <source>
        <dbReference type="ARBA" id="ARBA00023170"/>
    </source>
</evidence>
<keyword evidence="7" id="KW-0732">Signal</keyword>
<dbReference type="GO" id="GO:0004675">
    <property type="term" value="F:transmembrane receptor protein serine/threonine kinase activity"/>
    <property type="evidence" value="ECO:0007669"/>
    <property type="project" value="UniProtKB-EC"/>
</dbReference>
<protein>
    <recommendedName>
        <fullName evidence="3">receptor protein serine/threonine kinase</fullName>
        <ecNumber evidence="3">2.7.11.30</ecNumber>
    </recommendedName>
</protein>
<gene>
    <name evidence="18" type="ORF">V9T40_007243</name>
</gene>
<dbReference type="PANTHER" id="PTHR23255">
    <property type="entry name" value="TRANSFORMING GROWTH FACTOR-BETA RECEPTOR TYPE I AND II"/>
    <property type="match status" value="1"/>
</dbReference>
<feature type="domain" description="Protein kinase" evidence="17">
    <location>
        <begin position="195"/>
        <end position="466"/>
    </location>
</feature>
<dbReference type="InterPro" id="IPR000719">
    <property type="entry name" value="Prot_kinase_dom"/>
</dbReference>
<dbReference type="GO" id="GO:0070724">
    <property type="term" value="C:BMP receptor complex"/>
    <property type="evidence" value="ECO:0007669"/>
    <property type="project" value="TreeGrafter"/>
</dbReference>
<dbReference type="PANTHER" id="PTHR23255:SF72">
    <property type="entry name" value="RECEPTOR PROTEIN SERINE_THREONINE KINASE"/>
    <property type="match status" value="1"/>
</dbReference>
<dbReference type="Gene3D" id="3.30.200.20">
    <property type="entry name" value="Phosphorylase Kinase, domain 1"/>
    <property type="match status" value="1"/>
</dbReference>
<feature type="binding site" evidence="14">
    <location>
        <position position="222"/>
    </location>
    <ligand>
        <name>ATP</name>
        <dbReference type="ChEBI" id="CHEBI:30616"/>
    </ligand>
</feature>
<dbReference type="SUPFAM" id="SSF56112">
    <property type="entry name" value="Protein kinase-like (PK-like)"/>
    <property type="match status" value="1"/>
</dbReference>
<organism evidence="18 19">
    <name type="scientific">Parthenolecanium corni</name>
    <dbReference type="NCBI Taxonomy" id="536013"/>
    <lineage>
        <taxon>Eukaryota</taxon>
        <taxon>Metazoa</taxon>
        <taxon>Ecdysozoa</taxon>
        <taxon>Arthropoda</taxon>
        <taxon>Hexapoda</taxon>
        <taxon>Insecta</taxon>
        <taxon>Pterygota</taxon>
        <taxon>Neoptera</taxon>
        <taxon>Paraneoptera</taxon>
        <taxon>Hemiptera</taxon>
        <taxon>Sternorrhyncha</taxon>
        <taxon>Coccoidea</taxon>
        <taxon>Coccidae</taxon>
        <taxon>Parthenolecanium</taxon>
    </lineage>
</organism>
<dbReference type="InterPro" id="IPR000333">
    <property type="entry name" value="TGFB_receptor"/>
</dbReference>
<evidence type="ECO:0000256" key="1">
    <source>
        <dbReference type="ARBA" id="ARBA00004479"/>
    </source>
</evidence>
<comment type="caution">
    <text evidence="18">The sequence shown here is derived from an EMBL/GenBank/DDBJ whole genome shotgun (WGS) entry which is preliminary data.</text>
</comment>
<keyword evidence="6 16" id="KW-0812">Transmembrane</keyword>
<keyword evidence="19" id="KW-1185">Reference proteome</keyword>
<evidence type="ECO:0000313" key="18">
    <source>
        <dbReference type="EMBL" id="KAK7605385.1"/>
    </source>
</evidence>
<dbReference type="EC" id="2.7.11.30" evidence="3"/>
<evidence type="ECO:0000256" key="2">
    <source>
        <dbReference type="ARBA" id="ARBA00009605"/>
    </source>
</evidence>
<dbReference type="GO" id="GO:0071363">
    <property type="term" value="P:cellular response to growth factor stimulus"/>
    <property type="evidence" value="ECO:0007669"/>
    <property type="project" value="TreeGrafter"/>
</dbReference>
<dbReference type="GO" id="GO:0005524">
    <property type="term" value="F:ATP binding"/>
    <property type="evidence" value="ECO:0007669"/>
    <property type="project" value="UniProtKB-UniRule"/>
</dbReference>
<evidence type="ECO:0000313" key="19">
    <source>
        <dbReference type="Proteomes" id="UP001367676"/>
    </source>
</evidence>
<dbReference type="InterPro" id="IPR008271">
    <property type="entry name" value="Ser/Thr_kinase_AS"/>
</dbReference>
<dbReference type="Gene3D" id="1.10.510.10">
    <property type="entry name" value="Transferase(Phosphotransferase) domain 1"/>
    <property type="match status" value="1"/>
</dbReference>
<evidence type="ECO:0000256" key="16">
    <source>
        <dbReference type="SAM" id="Phobius"/>
    </source>
</evidence>
<dbReference type="Proteomes" id="UP001367676">
    <property type="component" value="Unassembled WGS sequence"/>
</dbReference>
<dbReference type="InterPro" id="IPR017441">
    <property type="entry name" value="Protein_kinase_ATP_BS"/>
</dbReference>
<dbReference type="PROSITE" id="PS50011">
    <property type="entry name" value="PROTEIN_KINASE_DOM"/>
    <property type="match status" value="1"/>
</dbReference>
<evidence type="ECO:0000256" key="6">
    <source>
        <dbReference type="ARBA" id="ARBA00022692"/>
    </source>
</evidence>
<keyword evidence="9" id="KW-0418">Kinase</keyword>
<dbReference type="AlphaFoldDB" id="A0AAN9TUL6"/>
<reference evidence="18 19" key="1">
    <citation type="submission" date="2024-03" db="EMBL/GenBank/DDBJ databases">
        <title>Adaptation during the transition from Ophiocordyceps entomopathogen to insect associate is accompanied by gene loss and intensified selection.</title>
        <authorList>
            <person name="Ward C.M."/>
            <person name="Onetto C.A."/>
            <person name="Borneman A.R."/>
        </authorList>
    </citation>
    <scope>NUCLEOTIDE SEQUENCE [LARGE SCALE GENOMIC DNA]</scope>
    <source>
        <strain evidence="18">AWRI1</strain>
        <tissue evidence="18">Single Adult Female</tissue>
    </source>
</reference>
<comment type="similarity">
    <text evidence="2">Belongs to the protein kinase superfamily. TKL Ser/Thr protein kinase family. TGFB receptor subfamily.</text>
</comment>
<dbReference type="Pfam" id="PF00069">
    <property type="entry name" value="Pkinase"/>
    <property type="match status" value="1"/>
</dbReference>
<sequence>MLSDVGELDGSSRNNGDSFNCYDCENEQCFDSFRVSLCQGAVQCYTSVIKNTDGAQKFQRGCLPPGKLQLCNPSTSKFVREGSLSISCCSSDLCNNATFPVLSSRFKDESDDSSAVMKLCWGIILFCAFLAVLFVLYVRRRRRKHILSSESLSFDLDNYPEELIRASAAVGDNTLKARSGYGLPLLMQRSLAKQISLVELIGKGKYGEVWRGTWNGENVAVKIFLSKDEASWARETEIYSTVAIRHSNILTYFASDMTSRNSTTQLWLITEYHVFGSLYDYLNRNVLDPEQTYKFCGGIATGINHLHTEIFGVNFVQAKPAIAHRDIKSKNILVKRNGECVLADFGLAVTYYQKMDRLTIAANPRVGTKRYMAPEILDEGMNMRSFDSFKKADIYALGLVLWEIFRRCSSADGTVEEYKPPFYDCVGSDPSFDEMRKVVCGDQRRPVTPNRWFTDPVSILADSSFI</sequence>
<keyword evidence="5" id="KW-0808">Transferase</keyword>
<name>A0AAN9TUL6_9HEMI</name>
<keyword evidence="8 14" id="KW-0547">Nucleotide-binding</keyword>
<evidence type="ECO:0000259" key="17">
    <source>
        <dbReference type="PROSITE" id="PS50011"/>
    </source>
</evidence>
<evidence type="ECO:0000256" key="9">
    <source>
        <dbReference type="ARBA" id="ARBA00022777"/>
    </source>
</evidence>
<dbReference type="PROSITE" id="PS00108">
    <property type="entry name" value="PROTEIN_KINASE_ST"/>
    <property type="match status" value="1"/>
</dbReference>
<dbReference type="InterPro" id="IPR000472">
    <property type="entry name" value="Activin_recp"/>
</dbReference>
<dbReference type="Gene3D" id="2.10.60.10">
    <property type="entry name" value="CD59"/>
    <property type="match status" value="1"/>
</dbReference>
<keyword evidence="12 16" id="KW-0472">Membrane</keyword>
<evidence type="ECO:0000256" key="15">
    <source>
        <dbReference type="RuleBase" id="RU000304"/>
    </source>
</evidence>
<keyword evidence="4 15" id="KW-0723">Serine/threonine-protein kinase</keyword>
<accession>A0AAN9TUL6</accession>
<evidence type="ECO:0000256" key="5">
    <source>
        <dbReference type="ARBA" id="ARBA00022679"/>
    </source>
</evidence>
<keyword evidence="13" id="KW-0675">Receptor</keyword>
<evidence type="ECO:0000256" key="14">
    <source>
        <dbReference type="PROSITE-ProRule" id="PRU10141"/>
    </source>
</evidence>
<comment type="subcellular location">
    <subcellularLocation>
        <location evidence="1">Membrane</location>
        <topology evidence="1">Single-pass type I membrane protein</topology>
    </subcellularLocation>
</comment>
<evidence type="ECO:0000256" key="3">
    <source>
        <dbReference type="ARBA" id="ARBA00012401"/>
    </source>
</evidence>
<evidence type="ECO:0000256" key="7">
    <source>
        <dbReference type="ARBA" id="ARBA00022729"/>
    </source>
</evidence>
<evidence type="ECO:0000256" key="11">
    <source>
        <dbReference type="ARBA" id="ARBA00022989"/>
    </source>
</evidence>
<dbReference type="InterPro" id="IPR011009">
    <property type="entry name" value="Kinase-like_dom_sf"/>
</dbReference>
<dbReference type="SUPFAM" id="SSF57302">
    <property type="entry name" value="Snake toxin-like"/>
    <property type="match status" value="1"/>
</dbReference>
<feature type="transmembrane region" description="Helical" evidence="16">
    <location>
        <begin position="115"/>
        <end position="138"/>
    </location>
</feature>
<evidence type="ECO:0000256" key="8">
    <source>
        <dbReference type="ARBA" id="ARBA00022741"/>
    </source>
</evidence>
<dbReference type="Pfam" id="PF01064">
    <property type="entry name" value="Activin_recp"/>
    <property type="match status" value="1"/>
</dbReference>
<dbReference type="EMBL" id="JBBCAQ010000002">
    <property type="protein sequence ID" value="KAK7605385.1"/>
    <property type="molecule type" value="Genomic_DNA"/>
</dbReference>
<evidence type="ECO:0000256" key="12">
    <source>
        <dbReference type="ARBA" id="ARBA00023136"/>
    </source>
</evidence>
<dbReference type="PROSITE" id="PS00107">
    <property type="entry name" value="PROTEIN_KINASE_ATP"/>
    <property type="match status" value="1"/>
</dbReference>
<proteinExistence type="inferred from homology"/>
<evidence type="ECO:0000256" key="10">
    <source>
        <dbReference type="ARBA" id="ARBA00022840"/>
    </source>
</evidence>
<keyword evidence="11 16" id="KW-1133">Transmembrane helix</keyword>
<keyword evidence="10 14" id="KW-0067">ATP-binding</keyword>
<dbReference type="SMART" id="SM00220">
    <property type="entry name" value="S_TKc"/>
    <property type="match status" value="1"/>
</dbReference>
<evidence type="ECO:0000256" key="4">
    <source>
        <dbReference type="ARBA" id="ARBA00022527"/>
    </source>
</evidence>
<dbReference type="InterPro" id="IPR045860">
    <property type="entry name" value="Snake_toxin-like_sf"/>
</dbReference>